<dbReference type="Pfam" id="PF10675">
    <property type="entry name" value="DUF2489"/>
    <property type="match status" value="1"/>
</dbReference>
<keyword evidence="1" id="KW-0812">Transmembrane</keyword>
<evidence type="ECO:0000313" key="4">
    <source>
        <dbReference type="Proteomes" id="UP000269774"/>
    </source>
</evidence>
<organism evidence="3 4">
    <name type="scientific">Stutzerimonas zhaodongensis</name>
    <dbReference type="NCBI Taxonomy" id="1176257"/>
    <lineage>
        <taxon>Bacteria</taxon>
        <taxon>Pseudomonadati</taxon>
        <taxon>Pseudomonadota</taxon>
        <taxon>Gammaproteobacteria</taxon>
        <taxon>Pseudomonadales</taxon>
        <taxon>Pseudomonadaceae</taxon>
        <taxon>Stutzerimonas</taxon>
    </lineage>
</organism>
<dbReference type="OrthoDB" id="5740155at2"/>
<dbReference type="EMBL" id="RFFM01000001">
    <property type="protein sequence ID" value="RMH92237.1"/>
    <property type="molecule type" value="Genomic_DNA"/>
</dbReference>
<dbReference type="Proteomes" id="UP000269774">
    <property type="component" value="Unassembled WGS sequence"/>
</dbReference>
<reference evidence="3 4" key="1">
    <citation type="submission" date="2018-10" db="EMBL/GenBank/DDBJ databases">
        <title>Pseudomonas zhaodongensis NEAU-ST5-21(T) genome.</title>
        <authorList>
            <person name="Peng J."/>
            <person name="Liu Z.-P."/>
        </authorList>
    </citation>
    <scope>NUCLEOTIDE SEQUENCE [LARGE SCALE GENOMIC DNA]</scope>
    <source>
        <strain evidence="3 4">NEAU-ST5-21</strain>
    </source>
</reference>
<evidence type="ECO:0000259" key="2">
    <source>
        <dbReference type="Pfam" id="PF10675"/>
    </source>
</evidence>
<comment type="caution">
    <text evidence="3">The sequence shown here is derived from an EMBL/GenBank/DDBJ whole genome shotgun (WGS) entry which is preliminary data.</text>
</comment>
<evidence type="ECO:0000256" key="1">
    <source>
        <dbReference type="SAM" id="Phobius"/>
    </source>
</evidence>
<gene>
    <name evidence="3" type="ORF">EA797_05825</name>
</gene>
<proteinExistence type="predicted"/>
<name>A0A3M2I1B1_9GAMM</name>
<dbReference type="AlphaFoldDB" id="A0A3M2I1B1"/>
<dbReference type="InterPro" id="IPR019617">
    <property type="entry name" value="DUF2489"/>
</dbReference>
<keyword evidence="4" id="KW-1185">Reference proteome</keyword>
<feature type="transmembrane region" description="Helical" evidence="1">
    <location>
        <begin position="6"/>
        <end position="27"/>
    </location>
</feature>
<evidence type="ECO:0000313" key="3">
    <source>
        <dbReference type="EMBL" id="RMH92237.1"/>
    </source>
</evidence>
<feature type="domain" description="DUF2489" evidence="2">
    <location>
        <begin position="16"/>
        <end position="142"/>
    </location>
</feature>
<keyword evidence="1" id="KW-1133">Transmembrane helix</keyword>
<sequence>MTPLAITLLLTGLLLIAALAGYALYLWRRVWGRERQLADQQAQQHAALAADLRVLAGSLLQEQVPLIEGAIRIKVLLDNYDSNLGQDPRCQVFQLLFEATEQVPTHSAWKALDKTERRRHEANFSALELQHKAEARRSARWLLDEVLPKNSEAA</sequence>
<keyword evidence="1" id="KW-0472">Membrane</keyword>
<accession>A0A3M2I1B1</accession>
<dbReference type="RefSeq" id="WP_122164186.1">
    <property type="nucleotide sequence ID" value="NZ_CP180504.1"/>
</dbReference>
<protein>
    <submittedName>
        <fullName evidence="3">DUF2489 domain-containing protein</fullName>
    </submittedName>
</protein>